<feature type="domain" description="FAD-binding FR-type" evidence="20">
    <location>
        <begin position="636"/>
        <end position="758"/>
    </location>
</feature>
<evidence type="ECO:0000256" key="15">
    <source>
        <dbReference type="ARBA" id="ARBA00022982"/>
    </source>
</evidence>
<comment type="pathway">
    <text evidence="3">Energy metabolism; photosynthesis.</text>
</comment>
<keyword evidence="15" id="KW-0249">Electron transport</keyword>
<evidence type="ECO:0000256" key="3">
    <source>
        <dbReference type="ARBA" id="ARBA00004748"/>
    </source>
</evidence>
<dbReference type="FunFam" id="1.25.40.10:FF:000242">
    <property type="entry name" value="Pentatricopeptide repeat-containing protein"/>
    <property type="match status" value="1"/>
</dbReference>
<evidence type="ECO:0000256" key="18">
    <source>
        <dbReference type="PIRSR" id="PIRSR000361-1"/>
    </source>
</evidence>
<dbReference type="InterPro" id="IPR035442">
    <property type="entry name" value="FNR_plant_Cyanobacteria"/>
</dbReference>
<keyword evidence="11" id="KW-0677">Repeat</keyword>
<feature type="binding site" evidence="18">
    <location>
        <position position="773"/>
    </location>
    <ligand>
        <name>NADP(+)</name>
        <dbReference type="ChEBI" id="CHEBI:58349"/>
    </ligand>
</feature>
<dbReference type="InterPro" id="IPR002885">
    <property type="entry name" value="PPR_rpt"/>
</dbReference>
<evidence type="ECO:0000256" key="5">
    <source>
        <dbReference type="ARBA" id="ARBA00013223"/>
    </source>
</evidence>
<dbReference type="UniPathway" id="UPA00091"/>
<evidence type="ECO:0000256" key="2">
    <source>
        <dbReference type="ARBA" id="ARBA00004229"/>
    </source>
</evidence>
<dbReference type="PANTHER" id="PTHR43314">
    <property type="match status" value="1"/>
</dbReference>
<comment type="catalytic activity">
    <reaction evidence="17">
        <text>2 reduced [2Fe-2S]-[ferredoxin] + NADP(+) + H(+) = 2 oxidized [2Fe-2S]-[ferredoxin] + NADPH</text>
        <dbReference type="Rhea" id="RHEA:20125"/>
        <dbReference type="Rhea" id="RHEA-COMP:10000"/>
        <dbReference type="Rhea" id="RHEA-COMP:10001"/>
        <dbReference type="ChEBI" id="CHEBI:15378"/>
        <dbReference type="ChEBI" id="CHEBI:33737"/>
        <dbReference type="ChEBI" id="CHEBI:33738"/>
        <dbReference type="ChEBI" id="CHEBI:57783"/>
        <dbReference type="ChEBI" id="CHEBI:58349"/>
        <dbReference type="EC" id="1.18.1.2"/>
    </reaction>
</comment>
<dbReference type="Pfam" id="PF01535">
    <property type="entry name" value="PPR"/>
    <property type="match status" value="2"/>
</dbReference>
<feature type="binding site" evidence="18">
    <location>
        <position position="824"/>
    </location>
    <ligand>
        <name>NADP(+)</name>
        <dbReference type="ChEBI" id="CHEBI:58349"/>
    </ligand>
</feature>
<keyword evidence="6" id="KW-0813">Transport</keyword>
<evidence type="ECO:0000313" key="21">
    <source>
        <dbReference type="EMBL" id="KAG6495181.1"/>
    </source>
</evidence>
<evidence type="ECO:0000256" key="11">
    <source>
        <dbReference type="ARBA" id="ARBA00022737"/>
    </source>
</evidence>
<evidence type="ECO:0000259" key="20">
    <source>
        <dbReference type="PROSITE" id="PS51384"/>
    </source>
</evidence>
<dbReference type="InterPro" id="IPR015701">
    <property type="entry name" value="FNR"/>
</dbReference>
<dbReference type="InterPro" id="IPR039261">
    <property type="entry name" value="FNR_nucleotide-bd"/>
</dbReference>
<dbReference type="InterPro" id="IPR001433">
    <property type="entry name" value="OxRdtase_FAD/NAD-bd"/>
</dbReference>
<dbReference type="Pfam" id="PF20431">
    <property type="entry name" value="E_motif"/>
    <property type="match status" value="1"/>
</dbReference>
<keyword evidence="12" id="KW-0274">FAD</keyword>
<dbReference type="GO" id="GO:0098807">
    <property type="term" value="C:chloroplast thylakoid membrane protein complex"/>
    <property type="evidence" value="ECO:0007669"/>
    <property type="project" value="UniProtKB-ARBA"/>
</dbReference>
<dbReference type="NCBIfam" id="TIGR00756">
    <property type="entry name" value="PPR"/>
    <property type="match status" value="3"/>
</dbReference>
<evidence type="ECO:0000256" key="13">
    <source>
        <dbReference type="ARBA" id="ARBA00022857"/>
    </source>
</evidence>
<dbReference type="InterPro" id="IPR017938">
    <property type="entry name" value="Riboflavin_synthase-like_b-brl"/>
</dbReference>
<feature type="binding site" evidence="18">
    <location>
        <position position="717"/>
    </location>
    <ligand>
        <name>NADP(+)</name>
        <dbReference type="ChEBI" id="CHEBI:58349"/>
    </ligand>
</feature>
<feature type="binding site" evidence="18">
    <location>
        <begin position="814"/>
        <end position="815"/>
    </location>
    <ligand>
        <name>NADP(+)</name>
        <dbReference type="ChEBI" id="CHEBI:58349"/>
    </ligand>
</feature>
<comment type="cofactor">
    <cofactor evidence="1">
        <name>FAD</name>
        <dbReference type="ChEBI" id="CHEBI:57692"/>
    </cofactor>
</comment>
<comment type="similarity">
    <text evidence="4">Belongs to the ferredoxin--NADP reductase type 1 family.</text>
</comment>
<dbReference type="Proteomes" id="UP000734854">
    <property type="component" value="Unassembled WGS sequence"/>
</dbReference>
<dbReference type="FunFam" id="3.40.50.80:FF:000008">
    <property type="entry name" value="Ferredoxin--NADP reductase, chloroplastic"/>
    <property type="match status" value="1"/>
</dbReference>
<dbReference type="PIRSF" id="PIRSF000361">
    <property type="entry name" value="Frd-NADP+_RD"/>
    <property type="match status" value="1"/>
</dbReference>
<dbReference type="GO" id="GO:0015979">
    <property type="term" value="P:photosynthesis"/>
    <property type="evidence" value="ECO:0007669"/>
    <property type="project" value="UniProtKB-UniPathway"/>
</dbReference>
<keyword evidence="9" id="KW-0285">Flavoprotein</keyword>
<dbReference type="SUPFAM" id="SSF52343">
    <property type="entry name" value="Ferredoxin reductase-like, C-terminal NADP-linked domain"/>
    <property type="match status" value="1"/>
</dbReference>
<comment type="subcellular location">
    <subcellularLocation>
        <location evidence="2">Plastid</location>
        <location evidence="2">Chloroplast</location>
    </subcellularLocation>
</comment>
<evidence type="ECO:0000256" key="14">
    <source>
        <dbReference type="ARBA" id="ARBA00022946"/>
    </source>
</evidence>
<organism evidence="21 22">
    <name type="scientific">Zingiber officinale</name>
    <name type="common">Ginger</name>
    <name type="synonym">Amomum zingiber</name>
    <dbReference type="NCBI Taxonomy" id="94328"/>
    <lineage>
        <taxon>Eukaryota</taxon>
        <taxon>Viridiplantae</taxon>
        <taxon>Streptophyta</taxon>
        <taxon>Embryophyta</taxon>
        <taxon>Tracheophyta</taxon>
        <taxon>Spermatophyta</taxon>
        <taxon>Magnoliopsida</taxon>
        <taxon>Liliopsida</taxon>
        <taxon>Zingiberales</taxon>
        <taxon>Zingiberaceae</taxon>
        <taxon>Zingiber</taxon>
    </lineage>
</organism>
<dbReference type="FunFam" id="2.40.30.10:FF:000048">
    <property type="entry name" value="Ferredoxin--NADP reductase, chloroplastic"/>
    <property type="match status" value="1"/>
</dbReference>
<dbReference type="InterPro" id="IPR011990">
    <property type="entry name" value="TPR-like_helical_dom_sf"/>
</dbReference>
<feature type="binding site" evidence="18">
    <location>
        <position position="892"/>
    </location>
    <ligand>
        <name>NADP(+)</name>
        <dbReference type="ChEBI" id="CHEBI:58349"/>
    </ligand>
</feature>
<evidence type="ECO:0000256" key="1">
    <source>
        <dbReference type="ARBA" id="ARBA00001974"/>
    </source>
</evidence>
<dbReference type="InterPro" id="IPR017927">
    <property type="entry name" value="FAD-bd_FR_type"/>
</dbReference>
<reference evidence="21 22" key="1">
    <citation type="submission" date="2020-08" db="EMBL/GenBank/DDBJ databases">
        <title>Plant Genome Project.</title>
        <authorList>
            <person name="Zhang R.-G."/>
        </authorList>
    </citation>
    <scope>NUCLEOTIDE SEQUENCE [LARGE SCALE GENOMIC DNA]</scope>
    <source>
        <tissue evidence="21">Rhizome</tissue>
    </source>
</reference>
<accession>A0A8J5FWJ2</accession>
<keyword evidence="7" id="KW-0150">Chloroplast</keyword>
<evidence type="ECO:0000256" key="12">
    <source>
        <dbReference type="ARBA" id="ARBA00022827"/>
    </source>
</evidence>
<dbReference type="PIRSF" id="PIRSF501178">
    <property type="entry name" value="FNR-PetH"/>
    <property type="match status" value="1"/>
</dbReference>
<evidence type="ECO:0000313" key="22">
    <source>
        <dbReference type="Proteomes" id="UP000734854"/>
    </source>
</evidence>
<keyword evidence="10" id="KW-0934">Plastid</keyword>
<keyword evidence="22" id="KW-1185">Reference proteome</keyword>
<feature type="repeat" description="PPR" evidence="19">
    <location>
        <begin position="192"/>
        <end position="222"/>
    </location>
</feature>
<dbReference type="Gene3D" id="3.40.50.80">
    <property type="entry name" value="Nucleotide-binding domain of ferredoxin-NADP reductase (FNR) module"/>
    <property type="match status" value="2"/>
</dbReference>
<dbReference type="PROSITE" id="PS51375">
    <property type="entry name" value="PPR"/>
    <property type="match status" value="3"/>
</dbReference>
<evidence type="ECO:0000256" key="6">
    <source>
        <dbReference type="ARBA" id="ARBA00022448"/>
    </source>
</evidence>
<keyword evidence="8" id="KW-0602">Photosynthesis</keyword>
<gene>
    <name evidence="21" type="ORF">ZIOFF_042972</name>
</gene>
<feature type="binding site" evidence="18">
    <location>
        <begin position="853"/>
        <end position="854"/>
    </location>
    <ligand>
        <name>NADP(+)</name>
        <dbReference type="ChEBI" id="CHEBI:58349"/>
    </ligand>
</feature>
<dbReference type="PROSITE" id="PS51384">
    <property type="entry name" value="FAD_FR"/>
    <property type="match status" value="1"/>
</dbReference>
<evidence type="ECO:0000256" key="7">
    <source>
        <dbReference type="ARBA" id="ARBA00022528"/>
    </source>
</evidence>
<evidence type="ECO:0000256" key="4">
    <source>
        <dbReference type="ARBA" id="ARBA00008312"/>
    </source>
</evidence>
<dbReference type="Gene3D" id="1.25.40.10">
    <property type="entry name" value="Tetratricopeptide repeat domain"/>
    <property type="match status" value="3"/>
</dbReference>
<dbReference type="AlphaFoldDB" id="A0A8J5FWJ2"/>
<dbReference type="EMBL" id="JACMSC010000012">
    <property type="protein sequence ID" value="KAG6495181.1"/>
    <property type="molecule type" value="Genomic_DNA"/>
</dbReference>
<dbReference type="GO" id="GO:0004324">
    <property type="term" value="F:ferredoxin-NADP+ reductase activity"/>
    <property type="evidence" value="ECO:0007669"/>
    <property type="project" value="UniProtKB-EC"/>
</dbReference>
<evidence type="ECO:0000256" key="17">
    <source>
        <dbReference type="ARBA" id="ARBA00047776"/>
    </source>
</evidence>
<dbReference type="PRINTS" id="PR00371">
    <property type="entry name" value="FPNCR"/>
</dbReference>
<dbReference type="Pfam" id="PF13041">
    <property type="entry name" value="PPR_2"/>
    <property type="match status" value="2"/>
</dbReference>
<evidence type="ECO:0000256" key="10">
    <source>
        <dbReference type="ARBA" id="ARBA00022640"/>
    </source>
</evidence>
<evidence type="ECO:0000256" key="8">
    <source>
        <dbReference type="ARBA" id="ARBA00022531"/>
    </source>
</evidence>
<dbReference type="InterPro" id="IPR001709">
    <property type="entry name" value="Flavoprot_Pyr_Nucl_cyt_Rdtase"/>
</dbReference>
<evidence type="ECO:0000256" key="16">
    <source>
        <dbReference type="ARBA" id="ARBA00023002"/>
    </source>
</evidence>
<keyword evidence="14" id="KW-0809">Transit peptide</keyword>
<dbReference type="InterPro" id="IPR046848">
    <property type="entry name" value="E_motif"/>
</dbReference>
<feature type="binding site" evidence="18">
    <location>
        <position position="697"/>
    </location>
    <ligand>
        <name>NADP(+)</name>
        <dbReference type="ChEBI" id="CHEBI:58349"/>
    </ligand>
</feature>
<dbReference type="EC" id="1.18.1.2" evidence="5"/>
<dbReference type="CDD" id="cd06208">
    <property type="entry name" value="CYPOR_like_FNR"/>
    <property type="match status" value="1"/>
</dbReference>
<dbReference type="SUPFAM" id="SSF63380">
    <property type="entry name" value="Riboflavin synthase domain-like"/>
    <property type="match status" value="1"/>
</dbReference>
<evidence type="ECO:0000256" key="19">
    <source>
        <dbReference type="PROSITE-ProRule" id="PRU00708"/>
    </source>
</evidence>
<feature type="repeat" description="PPR" evidence="19">
    <location>
        <begin position="223"/>
        <end position="257"/>
    </location>
</feature>
<dbReference type="Pfam" id="PF00175">
    <property type="entry name" value="NAD_binding_1"/>
    <property type="match status" value="1"/>
</dbReference>
<keyword evidence="13 18" id="KW-0521">NADP</keyword>
<comment type="caution">
    <text evidence="21">The sequence shown here is derived from an EMBL/GenBank/DDBJ whole genome shotgun (WGS) entry which is preliminary data.</text>
</comment>
<dbReference type="Gene3D" id="2.40.30.10">
    <property type="entry name" value="Translation factors"/>
    <property type="match status" value="1"/>
</dbReference>
<keyword evidence="16" id="KW-0560">Oxidoreductase</keyword>
<protein>
    <recommendedName>
        <fullName evidence="5">ferredoxin--NADP(+) reductase</fullName>
        <ecNumber evidence="5">1.18.1.2</ecNumber>
    </recommendedName>
</protein>
<evidence type="ECO:0000256" key="9">
    <source>
        <dbReference type="ARBA" id="ARBA00022630"/>
    </source>
</evidence>
<name>A0A8J5FWJ2_ZINOF</name>
<sequence length="894" mass="99972">MPPPQKSLVASLLSHPKVAARLNPNVAASLLPVLATPSPSLLPLRAAHALLAVSGSTAHKPVARHLILLYSRCFPDDAILLHSALRSPDNVSANNIIKSLVRVGSDGSRAVHFFACHAHPVGSRPSLSTFPLLITSAKLRESIHQGEMFHDLALKLGFLSKLPVANSLIHLYASCDALDLARQLLDEIPVKDHVSYNSVLDGYVKSCNFGQAEQLFQIMPSRSIISWSTLLNGYVRNKMFNKGILLFHQMQELGVEPDDCSLISVLSVYSQCKLPLHGKSVHGFLVRRWRRIPTHVSNAVVGFYCKCDLLEAAAEVFKRITNKDLICWNTLISGFGSLGRSMEAIGFFNTMLQEGVKPNDITFTCILVACAHSCLAEEAHKYFKMMTEKYNIKPKFAHYWCLVDLYVRAGNPEDALKAIQNMPLHNSSAIWGAVIWLAKVRGDISVGEHLGKCLIELEPYNSKRYAPLVNVYAAASRWDKYKELKDLMKARGLKRLPDSTLIDLNVVVHKFSVGDESQPEILQVYEMLKKIAEQLKLQHPRVEETTVDAIYSALSASSSMVSSNMNMSCRNFIFWKKRRIASFHKACWCSKRRSVVRKHACVAVRAQVTTEAAPAKPVKVSKKQDEGVVTNKYKPKDPYISTCLLNTKITGDDAPGETWHMLFTTDGEIPYREGQSIGVIADGVDKNGKPHKLRLYSIASSALGDFGDSKTVSLCVKRLVYTNDQGEIVKGVCSNFLCDLKPGAEVKVTGPVGKEMLLPKDPNATIIMLATGTGIAPFRSFLWKMFFEKHDDYKEFAKMEEKAPKNFRVDYAVSREQTNEKGEKMYIQTRMAQYANELWELLKKDNTYVYMCGLKGMEKGIDDIMLDLAAKDGIDWIAYKKELKKAEQWNVEVY</sequence>
<proteinExistence type="inferred from homology"/>
<feature type="repeat" description="PPR" evidence="19">
    <location>
        <begin position="324"/>
        <end position="358"/>
    </location>
</feature>